<evidence type="ECO:0000256" key="1">
    <source>
        <dbReference type="SAM" id="MobiDB-lite"/>
    </source>
</evidence>
<comment type="caution">
    <text evidence="2">The sequence shown here is derived from an EMBL/GenBank/DDBJ whole genome shotgun (WGS) entry which is preliminary data.</text>
</comment>
<feature type="region of interest" description="Disordered" evidence="1">
    <location>
        <begin position="320"/>
        <end position="394"/>
    </location>
</feature>
<evidence type="ECO:0000313" key="3">
    <source>
        <dbReference type="Proteomes" id="UP000626109"/>
    </source>
</evidence>
<feature type="region of interest" description="Disordered" evidence="1">
    <location>
        <begin position="172"/>
        <end position="213"/>
    </location>
</feature>
<feature type="compositionally biased region" description="Low complexity" evidence="1">
    <location>
        <begin position="320"/>
        <end position="334"/>
    </location>
</feature>
<accession>A0A813LPY3</accession>
<organism evidence="2 3">
    <name type="scientific">Polarella glacialis</name>
    <name type="common">Dinoflagellate</name>
    <dbReference type="NCBI Taxonomy" id="89957"/>
    <lineage>
        <taxon>Eukaryota</taxon>
        <taxon>Sar</taxon>
        <taxon>Alveolata</taxon>
        <taxon>Dinophyceae</taxon>
        <taxon>Suessiales</taxon>
        <taxon>Suessiaceae</taxon>
        <taxon>Polarella</taxon>
    </lineage>
</organism>
<feature type="compositionally biased region" description="Basic and acidic residues" evidence="1">
    <location>
        <begin position="102"/>
        <end position="117"/>
    </location>
</feature>
<reference evidence="2" key="1">
    <citation type="submission" date="2021-02" db="EMBL/GenBank/DDBJ databases">
        <authorList>
            <person name="Dougan E. K."/>
            <person name="Rhodes N."/>
            <person name="Thang M."/>
            <person name="Chan C."/>
        </authorList>
    </citation>
    <scope>NUCLEOTIDE SEQUENCE</scope>
</reference>
<feature type="compositionally biased region" description="Polar residues" evidence="1">
    <location>
        <begin position="359"/>
        <end position="374"/>
    </location>
</feature>
<dbReference type="AlphaFoldDB" id="A0A813LPY3"/>
<protein>
    <submittedName>
        <fullName evidence="2">Uncharacterized protein</fullName>
    </submittedName>
</protein>
<feature type="region of interest" description="Disordered" evidence="1">
    <location>
        <begin position="100"/>
        <end position="131"/>
    </location>
</feature>
<gene>
    <name evidence="2" type="ORF">PGLA2088_LOCUS47563</name>
</gene>
<dbReference type="Proteomes" id="UP000626109">
    <property type="component" value="Unassembled WGS sequence"/>
</dbReference>
<feature type="region of interest" description="Disordered" evidence="1">
    <location>
        <begin position="414"/>
        <end position="440"/>
    </location>
</feature>
<proteinExistence type="predicted"/>
<feature type="compositionally biased region" description="Basic and acidic residues" evidence="1">
    <location>
        <begin position="196"/>
        <end position="213"/>
    </location>
</feature>
<dbReference type="EMBL" id="CAJNNW010036492">
    <property type="protein sequence ID" value="CAE8734910.1"/>
    <property type="molecule type" value="Genomic_DNA"/>
</dbReference>
<feature type="compositionally biased region" description="Polar residues" evidence="1">
    <location>
        <begin position="172"/>
        <end position="182"/>
    </location>
</feature>
<name>A0A813LPY3_POLGL</name>
<feature type="non-terminal residue" evidence="2">
    <location>
        <position position="1064"/>
    </location>
</feature>
<sequence length="1064" mass="119891">MPATPTKRRSKPPSDVCPADYVASVDKMELTVRLILADFRVPWLIQHILSEADMVTTADLVQAYTPALLESNFDSDFGFHKVYNYTTISGRRAIGRLQSALKESDKAQEERSKRRQTDINATNETSNAERHHLEGVWTLKTQLPAPPLRDQGSSKFMMKLYKSIQQNDIGDFSNNQIISENPDSGDKTCKKRRREHYVDGHSKDAEEESRQDPYDYESWERQVTIWRNTLLMCIWANPQDIRLQITKADLDGFYDNLLGDDIYKKKPQPSLRTMMISERKAWGKIRELLHKGLTLAASLTKMLNDTLFWQREVYEFIKQPGTLPKGPGKGSPKGYRGKGKPYGKPYGTPYYDSVVDPTSAPSPNTDGSAQTGTQPALVPTDRESARSLTPGKSAQGRTVLRYKNLTWTKLQNFLSTTAPPTKDGSPGKPLRGRGMDEIWGLPSNTATEQAKFDNDSILLLRMLHLANVARHHKKSILLFLLEHPADPALHSSHPEAHTCATIWGTTTLLAFGHERRLFGTTFAQCMLGNLVDKMTKLLHNIPLLRQLDNLQCDRNSHAKITDTKQLARWGWQLNIMIAQGVSAHLKYLRNYDRTQILTDRPHDSTIGSLPNQKEVIVQIGHKQRPFRDGGGKPSPGQPFALPLMSSFAFAAGDADWEFQLLAAKALPLGVTEVLLRTPGIWPTTFEMNEYNEDCEQPEPPHDAPNCPSELNTKIASRPRRYLEKLRTIHDATVNDVNLWLRRHQPERTAAPGLFDLLYEIYYLHHMDTTKYTVLKTDVVKAHRRMLIKPQDWKFMVAMIKSKYWINTVGTYGVASAQYHLGANGNFDPQEIESLVFRLLWTTYICPTLRPFLQPLYSWMKVIQSSGRPSDLLRLLATTMLYLIEQTATTINPTPDCHVLHGATDAGANDHEGTQLLVRPADPQGFHWLQRQTTLSKRSAAMAAKVWRLVAPKGLSQEAVLLGECNDTAREVINSCRGATLKSYFVFSKENRRLHLRLFEPPESNRQSVQRCAVVYCPSEVSGGSCAMESASLTRKLLPLGIAVLAIDVSPTATSLCTLDDVAYA</sequence>
<feature type="compositionally biased region" description="Low complexity" evidence="1">
    <location>
        <begin position="342"/>
        <end position="351"/>
    </location>
</feature>
<evidence type="ECO:0000313" key="2">
    <source>
        <dbReference type="EMBL" id="CAE8734910.1"/>
    </source>
</evidence>